<proteinExistence type="predicted"/>
<accession>A0A4Y2GHE3</accession>
<gene>
    <name evidence="1" type="ORF">AVEN_265970_1</name>
</gene>
<keyword evidence="2" id="KW-1185">Reference proteome</keyword>
<evidence type="ECO:0000313" key="1">
    <source>
        <dbReference type="EMBL" id="GBM53013.1"/>
    </source>
</evidence>
<organism evidence="1 2">
    <name type="scientific">Araneus ventricosus</name>
    <name type="common">Orbweaver spider</name>
    <name type="synonym">Epeira ventricosa</name>
    <dbReference type="NCBI Taxonomy" id="182803"/>
    <lineage>
        <taxon>Eukaryota</taxon>
        <taxon>Metazoa</taxon>
        <taxon>Ecdysozoa</taxon>
        <taxon>Arthropoda</taxon>
        <taxon>Chelicerata</taxon>
        <taxon>Arachnida</taxon>
        <taxon>Araneae</taxon>
        <taxon>Araneomorphae</taxon>
        <taxon>Entelegynae</taxon>
        <taxon>Araneoidea</taxon>
        <taxon>Araneidae</taxon>
        <taxon>Araneus</taxon>
    </lineage>
</organism>
<dbReference type="Proteomes" id="UP000499080">
    <property type="component" value="Unassembled WGS sequence"/>
</dbReference>
<dbReference type="EMBL" id="BGPR01001402">
    <property type="protein sequence ID" value="GBM53013.1"/>
    <property type="molecule type" value="Genomic_DNA"/>
</dbReference>
<evidence type="ECO:0000313" key="2">
    <source>
        <dbReference type="Proteomes" id="UP000499080"/>
    </source>
</evidence>
<dbReference type="AlphaFoldDB" id="A0A4Y2GHE3"/>
<comment type="caution">
    <text evidence="1">The sequence shown here is derived from an EMBL/GenBank/DDBJ whole genome shotgun (WGS) entry which is preliminary data.</text>
</comment>
<name>A0A4Y2GHE3_ARAVE</name>
<sequence length="108" mass="12438">MSVPLEWSEQQLLLLLLSCRRRRESITITKTVQSCARQYRDGEKDPPPSATFVGEGKEFFTNQSRSFLFQLAVENSSDFSCGDDESKRLSRKTSVIGARRWNMEVESR</sequence>
<protein>
    <submittedName>
        <fullName evidence="1">Uncharacterized protein</fullName>
    </submittedName>
</protein>
<reference evidence="1 2" key="1">
    <citation type="journal article" date="2019" name="Sci. Rep.">
        <title>Orb-weaving spider Araneus ventricosus genome elucidates the spidroin gene catalogue.</title>
        <authorList>
            <person name="Kono N."/>
            <person name="Nakamura H."/>
            <person name="Ohtoshi R."/>
            <person name="Moran D.A.P."/>
            <person name="Shinohara A."/>
            <person name="Yoshida Y."/>
            <person name="Fujiwara M."/>
            <person name="Mori M."/>
            <person name="Tomita M."/>
            <person name="Arakawa K."/>
        </authorList>
    </citation>
    <scope>NUCLEOTIDE SEQUENCE [LARGE SCALE GENOMIC DNA]</scope>
</reference>